<accession>A0ABP7EEN7</accession>
<evidence type="ECO:0000256" key="1">
    <source>
        <dbReference type="ARBA" id="ARBA00004141"/>
    </source>
</evidence>
<keyword evidence="4 5" id="KW-0472">Membrane</keyword>
<name>A0ABP7EEN7_9ACTN</name>
<dbReference type="Gene3D" id="1.20.120.1630">
    <property type="match status" value="1"/>
</dbReference>
<evidence type="ECO:0000313" key="6">
    <source>
        <dbReference type="EMBL" id="GAA3717311.1"/>
    </source>
</evidence>
<evidence type="ECO:0000256" key="4">
    <source>
        <dbReference type="ARBA" id="ARBA00023136"/>
    </source>
</evidence>
<organism evidence="6 7">
    <name type="scientific">Microlunatus aurantiacus</name>
    <dbReference type="NCBI Taxonomy" id="446786"/>
    <lineage>
        <taxon>Bacteria</taxon>
        <taxon>Bacillati</taxon>
        <taxon>Actinomycetota</taxon>
        <taxon>Actinomycetes</taxon>
        <taxon>Propionibacteriales</taxon>
        <taxon>Propionibacteriaceae</taxon>
        <taxon>Microlunatus</taxon>
    </lineage>
</organism>
<dbReference type="InterPro" id="IPR007269">
    <property type="entry name" value="ICMT_MeTrfase"/>
</dbReference>
<dbReference type="InterPro" id="IPR054851">
    <property type="entry name" value="Isoprenylcys_mtase"/>
</dbReference>
<evidence type="ECO:0000313" key="7">
    <source>
        <dbReference type="Proteomes" id="UP001500051"/>
    </source>
</evidence>
<feature type="transmembrane region" description="Helical" evidence="5">
    <location>
        <begin position="77"/>
        <end position="95"/>
    </location>
</feature>
<reference evidence="7" key="1">
    <citation type="journal article" date="2019" name="Int. J. Syst. Evol. Microbiol.">
        <title>The Global Catalogue of Microorganisms (GCM) 10K type strain sequencing project: providing services to taxonomists for standard genome sequencing and annotation.</title>
        <authorList>
            <consortium name="The Broad Institute Genomics Platform"/>
            <consortium name="The Broad Institute Genome Sequencing Center for Infectious Disease"/>
            <person name="Wu L."/>
            <person name="Ma J."/>
        </authorList>
    </citation>
    <scope>NUCLEOTIDE SEQUENCE [LARGE SCALE GENOMIC DNA]</scope>
    <source>
        <strain evidence="7">JCM 16548</strain>
    </source>
</reference>
<protein>
    <submittedName>
        <fullName evidence="6">Protein-S-isoprenylcysteine O-methyltransferase</fullName>
    </submittedName>
</protein>
<evidence type="ECO:0000256" key="2">
    <source>
        <dbReference type="ARBA" id="ARBA00022692"/>
    </source>
</evidence>
<proteinExistence type="predicted"/>
<keyword evidence="2 5" id="KW-0812">Transmembrane</keyword>
<keyword evidence="7" id="KW-1185">Reference proteome</keyword>
<keyword evidence="3 5" id="KW-1133">Transmembrane helix</keyword>
<evidence type="ECO:0000256" key="5">
    <source>
        <dbReference type="SAM" id="Phobius"/>
    </source>
</evidence>
<dbReference type="Pfam" id="PF04140">
    <property type="entry name" value="ICMT"/>
    <property type="match status" value="1"/>
</dbReference>
<feature type="transmembrane region" description="Helical" evidence="5">
    <location>
        <begin position="46"/>
        <end position="65"/>
    </location>
</feature>
<comment type="subcellular location">
    <subcellularLocation>
        <location evidence="1">Membrane</location>
        <topology evidence="1">Multi-pass membrane protein</topology>
    </subcellularLocation>
</comment>
<feature type="transmembrane region" description="Helical" evidence="5">
    <location>
        <begin position="133"/>
        <end position="164"/>
    </location>
</feature>
<gene>
    <name evidence="6" type="ORF">GCM10022204_41560</name>
</gene>
<dbReference type="NCBIfam" id="NF040696">
    <property type="entry name" value="isopcys_mtase"/>
    <property type="match status" value="1"/>
</dbReference>
<evidence type="ECO:0000256" key="3">
    <source>
        <dbReference type="ARBA" id="ARBA00022989"/>
    </source>
</evidence>
<dbReference type="PANTHER" id="PTHR12714">
    <property type="entry name" value="PROTEIN-S ISOPRENYLCYSTEINE O-METHYLTRANSFERASE"/>
    <property type="match status" value="1"/>
</dbReference>
<dbReference type="EMBL" id="BAAAYX010000023">
    <property type="protein sequence ID" value="GAA3717311.1"/>
    <property type="molecule type" value="Genomic_DNA"/>
</dbReference>
<comment type="caution">
    <text evidence="6">The sequence shown here is derived from an EMBL/GenBank/DDBJ whole genome shotgun (WGS) entry which is preliminary data.</text>
</comment>
<feature type="transmembrane region" description="Helical" evidence="5">
    <location>
        <begin position="7"/>
        <end position="26"/>
    </location>
</feature>
<sequence length="184" mass="21382">MIMDQDMFKAVYLAGFILIFAIRLPYWWMARGVPVVTDRKKGSEKVLLATLSVGVGVLPLVYVFAPLLRVADYRLPTWMGWMGAVVFTFGLWILWRAHAGLGRYWSDSLQLREGQQLVTSGIYRRIRHPMYAFGWLLAIAQVLLLWNWIAGWSGVVAFALLYFLRVPREEQMMIDQFGEHYRAY</sequence>
<dbReference type="Proteomes" id="UP001500051">
    <property type="component" value="Unassembled WGS sequence"/>
</dbReference>
<dbReference type="PANTHER" id="PTHR12714:SF9">
    <property type="entry name" value="PROTEIN-S-ISOPRENYLCYSTEINE O-METHYLTRANSFERASE"/>
    <property type="match status" value="1"/>
</dbReference>